<dbReference type="Proteomes" id="UP000606044">
    <property type="component" value="Unassembled WGS sequence"/>
</dbReference>
<dbReference type="RefSeq" id="WP_188576746.1">
    <property type="nucleotide sequence ID" value="NZ_BMCT01000001.1"/>
</dbReference>
<feature type="domain" description="PilZ" evidence="2">
    <location>
        <begin position="20"/>
        <end position="100"/>
    </location>
</feature>
<protein>
    <recommendedName>
        <fullName evidence="2">PilZ domain-containing protein</fullName>
    </recommendedName>
</protein>
<keyword evidence="4" id="KW-1185">Reference proteome</keyword>
<proteinExistence type="predicted"/>
<evidence type="ECO:0000313" key="4">
    <source>
        <dbReference type="Proteomes" id="UP000606044"/>
    </source>
</evidence>
<name>A0A917BRM6_9HYPH</name>
<dbReference type="GO" id="GO:0035438">
    <property type="term" value="F:cyclic-di-GMP binding"/>
    <property type="evidence" value="ECO:0007669"/>
    <property type="project" value="InterPro"/>
</dbReference>
<sequence length="105" mass="11935">MKPQIYHVHARPMPSAGQSNRRAARRYPTSQKAIIMREEKQLCHGEIIDMSSGGAQIKVVRQQMVPDEVNVLILGETYMKDIPVSVQWRSDGRLGVMFLSHGKVY</sequence>
<reference evidence="3" key="2">
    <citation type="submission" date="2020-09" db="EMBL/GenBank/DDBJ databases">
        <authorList>
            <person name="Sun Q."/>
            <person name="Sedlacek I."/>
        </authorList>
    </citation>
    <scope>NUCLEOTIDE SEQUENCE</scope>
    <source>
        <strain evidence="3">CCM 7897</strain>
    </source>
</reference>
<reference evidence="3" key="1">
    <citation type="journal article" date="2014" name="Int. J. Syst. Evol. Microbiol.">
        <title>Complete genome sequence of Corynebacterium casei LMG S-19264T (=DSM 44701T), isolated from a smear-ripened cheese.</title>
        <authorList>
            <consortium name="US DOE Joint Genome Institute (JGI-PGF)"/>
            <person name="Walter F."/>
            <person name="Albersmeier A."/>
            <person name="Kalinowski J."/>
            <person name="Ruckert C."/>
        </authorList>
    </citation>
    <scope>NUCLEOTIDE SEQUENCE</scope>
    <source>
        <strain evidence="3">CCM 7897</strain>
    </source>
</reference>
<dbReference type="Pfam" id="PF07238">
    <property type="entry name" value="PilZ"/>
    <property type="match status" value="1"/>
</dbReference>
<accession>A0A917BRM6</accession>
<gene>
    <name evidence="3" type="ORF">GCM10007301_14770</name>
</gene>
<dbReference type="EMBL" id="BMCT01000001">
    <property type="protein sequence ID" value="GGF56198.1"/>
    <property type="molecule type" value="Genomic_DNA"/>
</dbReference>
<evidence type="ECO:0000259" key="2">
    <source>
        <dbReference type="Pfam" id="PF07238"/>
    </source>
</evidence>
<dbReference type="Gene3D" id="2.40.10.220">
    <property type="entry name" value="predicted glycosyltransferase like domains"/>
    <property type="match status" value="1"/>
</dbReference>
<dbReference type="AlphaFoldDB" id="A0A917BRM6"/>
<dbReference type="SUPFAM" id="SSF141371">
    <property type="entry name" value="PilZ domain-like"/>
    <property type="match status" value="1"/>
</dbReference>
<evidence type="ECO:0000313" key="3">
    <source>
        <dbReference type="EMBL" id="GGF56198.1"/>
    </source>
</evidence>
<comment type="caution">
    <text evidence="3">The sequence shown here is derived from an EMBL/GenBank/DDBJ whole genome shotgun (WGS) entry which is preliminary data.</text>
</comment>
<dbReference type="InterPro" id="IPR009875">
    <property type="entry name" value="PilZ_domain"/>
</dbReference>
<organism evidence="3 4">
    <name type="scientific">Azorhizobium oxalatiphilum</name>
    <dbReference type="NCBI Taxonomy" id="980631"/>
    <lineage>
        <taxon>Bacteria</taxon>
        <taxon>Pseudomonadati</taxon>
        <taxon>Pseudomonadota</taxon>
        <taxon>Alphaproteobacteria</taxon>
        <taxon>Hyphomicrobiales</taxon>
        <taxon>Xanthobacteraceae</taxon>
        <taxon>Azorhizobium</taxon>
    </lineage>
</organism>
<feature type="region of interest" description="Disordered" evidence="1">
    <location>
        <begin position="1"/>
        <end position="29"/>
    </location>
</feature>
<evidence type="ECO:0000256" key="1">
    <source>
        <dbReference type="SAM" id="MobiDB-lite"/>
    </source>
</evidence>